<evidence type="ECO:0000313" key="8">
    <source>
        <dbReference type="EMBL" id="PPL16323.1"/>
    </source>
</evidence>
<feature type="transmembrane region" description="Helical" evidence="6">
    <location>
        <begin position="98"/>
        <end position="117"/>
    </location>
</feature>
<comment type="subcellular location">
    <subcellularLocation>
        <location evidence="1">Membrane</location>
        <topology evidence="1">Multi-pass membrane protein</topology>
    </subcellularLocation>
</comment>
<dbReference type="RefSeq" id="WP_145958842.1">
    <property type="nucleotide sequence ID" value="NZ_MPZN01000047.1"/>
</dbReference>
<dbReference type="EMBL" id="MPZN01000047">
    <property type="protein sequence ID" value="PPL16323.1"/>
    <property type="molecule type" value="Genomic_DNA"/>
</dbReference>
<comment type="caution">
    <text evidence="8">The sequence shown here is derived from an EMBL/GenBank/DDBJ whole genome shotgun (WGS) entry which is preliminary data.</text>
</comment>
<reference evidence="8 9" key="1">
    <citation type="journal article" date="2008" name="Int. J. Syst. Evol. Microbiol.">
        <title>Leifsonia pindariensis sp. nov., isolated from the Pindari glacier of the Indian Himalayas, and emended description of the genus Leifsonia.</title>
        <authorList>
            <person name="Reddy G.S."/>
            <person name="Prabagaran S.R."/>
            <person name="Shivaji S."/>
        </authorList>
    </citation>
    <scope>NUCLEOTIDE SEQUENCE [LARGE SCALE GENOMIC DNA]</scope>
    <source>
        <strain evidence="8 9">PON 10</strain>
    </source>
</reference>
<feature type="domain" description="ResB-like" evidence="7">
    <location>
        <begin position="42"/>
        <end position="233"/>
    </location>
</feature>
<keyword evidence="4 6" id="KW-1133">Transmembrane helix</keyword>
<feature type="transmembrane region" description="Helical" evidence="6">
    <location>
        <begin position="45"/>
        <end position="62"/>
    </location>
</feature>
<evidence type="ECO:0000256" key="2">
    <source>
        <dbReference type="ARBA" id="ARBA00022692"/>
    </source>
</evidence>
<keyword evidence="9" id="KW-1185">Reference proteome</keyword>
<evidence type="ECO:0000256" key="5">
    <source>
        <dbReference type="ARBA" id="ARBA00023136"/>
    </source>
</evidence>
<gene>
    <name evidence="8" type="ORF">GY24_12785</name>
</gene>
<keyword evidence="2 6" id="KW-0812">Transmembrane</keyword>
<organism evidence="8 9">
    <name type="scientific">Microterricola pindariensis</name>
    <dbReference type="NCBI Taxonomy" id="478010"/>
    <lineage>
        <taxon>Bacteria</taxon>
        <taxon>Bacillati</taxon>
        <taxon>Actinomycetota</taxon>
        <taxon>Actinomycetes</taxon>
        <taxon>Micrococcales</taxon>
        <taxon>Microbacteriaceae</taxon>
        <taxon>Microterricola</taxon>
    </lineage>
</organism>
<evidence type="ECO:0000256" key="3">
    <source>
        <dbReference type="ARBA" id="ARBA00022748"/>
    </source>
</evidence>
<evidence type="ECO:0000256" key="4">
    <source>
        <dbReference type="ARBA" id="ARBA00022989"/>
    </source>
</evidence>
<evidence type="ECO:0000259" key="7">
    <source>
        <dbReference type="Pfam" id="PF05140"/>
    </source>
</evidence>
<sequence>MSRPSDYVDAGAPNRAPQGEINQPQLGFVGWLRWFWRQLTSMRTALFLLLLLAIAAVPGSLVPQRSSDPNGVTQYFNDNPDLAPALDKIQAFDVYTSVWFSSIYLLLFVSLIGCVIPRTKHHLQALRAKPPKTPARLSRLAGFTARTVPAEQADAASAIDSARSQLKAAGYRTALFDGVVGGKREFSVSAERGYLRETGNLVFHSALVGVLVTVGFGGGFGFAGQRVVVEGQT</sequence>
<feature type="transmembrane region" description="Helical" evidence="6">
    <location>
        <begin position="201"/>
        <end position="223"/>
    </location>
</feature>
<name>A0ABX5ATC7_9MICO</name>
<feature type="non-terminal residue" evidence="8">
    <location>
        <position position="233"/>
    </location>
</feature>
<accession>A0ABX5ATC7</accession>
<protein>
    <submittedName>
        <fullName evidence="8">Cytochrome C biogenesis protein</fullName>
    </submittedName>
</protein>
<dbReference type="PANTHER" id="PTHR31566:SF0">
    <property type="entry name" value="CYTOCHROME C BIOGENESIS PROTEIN CCS1, CHLOROPLASTIC"/>
    <property type="match status" value="1"/>
</dbReference>
<keyword evidence="5 6" id="KW-0472">Membrane</keyword>
<dbReference type="InterPro" id="IPR023494">
    <property type="entry name" value="Cyt_c_bgen_Ccs1/CcsB/ResB"/>
</dbReference>
<dbReference type="Proteomes" id="UP000237755">
    <property type="component" value="Unassembled WGS sequence"/>
</dbReference>
<evidence type="ECO:0000256" key="1">
    <source>
        <dbReference type="ARBA" id="ARBA00004141"/>
    </source>
</evidence>
<evidence type="ECO:0000256" key="6">
    <source>
        <dbReference type="SAM" id="Phobius"/>
    </source>
</evidence>
<keyword evidence="3" id="KW-0201">Cytochrome c-type biogenesis</keyword>
<evidence type="ECO:0000313" key="9">
    <source>
        <dbReference type="Proteomes" id="UP000237755"/>
    </source>
</evidence>
<proteinExistence type="predicted"/>
<dbReference type="InterPro" id="IPR007816">
    <property type="entry name" value="ResB-like_domain"/>
</dbReference>
<dbReference type="Pfam" id="PF05140">
    <property type="entry name" value="ResB"/>
    <property type="match status" value="1"/>
</dbReference>
<dbReference type="PANTHER" id="PTHR31566">
    <property type="entry name" value="CYTOCHROME C BIOGENESIS PROTEIN CCS1, CHLOROPLASTIC"/>
    <property type="match status" value="1"/>
</dbReference>